<sequence>MQIEGPRVRIRGLEKADLSNTFAWRNDERSLRWFKNATPLQWESHVNWYDKYQASDATGCMFFVESSEGSPVGQSSIYNVDGDSAEVGRFLSQPELRGAGLFREALLLTLYAAFDLAHLKRVHLEVIENNDRAVRLYKSVGFETTGTTDGLLQMDLTAGRFGPIRDALPFAITTQGSL</sequence>
<evidence type="ECO:0000259" key="1">
    <source>
        <dbReference type="PROSITE" id="PS51186"/>
    </source>
</evidence>
<protein>
    <submittedName>
        <fullName evidence="2">GNAT family N-acetyltransferase</fullName>
    </submittedName>
</protein>
<gene>
    <name evidence="2" type="ORF">ISP20_10805</name>
</gene>
<name>A0ABS2JRI4_9GAMM</name>
<dbReference type="SUPFAM" id="SSF55729">
    <property type="entry name" value="Acyl-CoA N-acyltransferases (Nat)"/>
    <property type="match status" value="1"/>
</dbReference>
<reference evidence="2 3" key="1">
    <citation type="submission" date="2020-10" db="EMBL/GenBank/DDBJ databases">
        <title>Phylogeny of dyella-like bacteria.</title>
        <authorList>
            <person name="Fu J."/>
        </authorList>
    </citation>
    <scope>NUCLEOTIDE SEQUENCE [LARGE SCALE GENOMIC DNA]</scope>
    <source>
        <strain evidence="2 3">THG-B117</strain>
    </source>
</reference>
<evidence type="ECO:0000313" key="3">
    <source>
        <dbReference type="Proteomes" id="UP001430065"/>
    </source>
</evidence>
<accession>A0ABS2JRI4</accession>
<dbReference type="InterPro" id="IPR000182">
    <property type="entry name" value="GNAT_dom"/>
</dbReference>
<dbReference type="Pfam" id="PF13302">
    <property type="entry name" value="Acetyltransf_3"/>
    <property type="match status" value="1"/>
</dbReference>
<dbReference type="PANTHER" id="PTHR43415">
    <property type="entry name" value="SPERMIDINE N(1)-ACETYLTRANSFERASE"/>
    <property type="match status" value="1"/>
</dbReference>
<feature type="domain" description="N-acetyltransferase" evidence="1">
    <location>
        <begin position="8"/>
        <end position="159"/>
    </location>
</feature>
<dbReference type="Proteomes" id="UP001430065">
    <property type="component" value="Unassembled WGS sequence"/>
</dbReference>
<dbReference type="PANTHER" id="PTHR43415:SF3">
    <property type="entry name" value="GNAT-FAMILY ACETYLTRANSFERASE"/>
    <property type="match status" value="1"/>
</dbReference>
<evidence type="ECO:0000313" key="2">
    <source>
        <dbReference type="EMBL" id="MBM7121644.1"/>
    </source>
</evidence>
<comment type="caution">
    <text evidence="2">The sequence shown here is derived from an EMBL/GenBank/DDBJ whole genome shotgun (WGS) entry which is preliminary data.</text>
</comment>
<dbReference type="EMBL" id="JADIKC010000004">
    <property type="protein sequence ID" value="MBM7121644.1"/>
    <property type="molecule type" value="Genomic_DNA"/>
</dbReference>
<dbReference type="InterPro" id="IPR016181">
    <property type="entry name" value="Acyl_CoA_acyltransferase"/>
</dbReference>
<proteinExistence type="predicted"/>
<dbReference type="Gene3D" id="3.40.630.30">
    <property type="match status" value="1"/>
</dbReference>
<dbReference type="PROSITE" id="PS51186">
    <property type="entry name" value="GNAT"/>
    <property type="match status" value="1"/>
</dbReference>
<keyword evidence="3" id="KW-1185">Reference proteome</keyword>
<organism evidence="2 3">
    <name type="scientific">Dyella kyungheensis</name>
    <dbReference type="NCBI Taxonomy" id="1242174"/>
    <lineage>
        <taxon>Bacteria</taxon>
        <taxon>Pseudomonadati</taxon>
        <taxon>Pseudomonadota</taxon>
        <taxon>Gammaproteobacteria</taxon>
        <taxon>Lysobacterales</taxon>
        <taxon>Rhodanobacteraceae</taxon>
        <taxon>Dyella</taxon>
    </lineage>
</organism>